<dbReference type="InterPro" id="IPR049082">
    <property type="entry name" value="T7SS_signal"/>
</dbReference>
<reference evidence="3" key="2">
    <citation type="submission" date="2020-09" db="EMBL/GenBank/DDBJ databases">
        <authorList>
            <person name="Sun Q."/>
            <person name="Ohkuma M."/>
        </authorList>
    </citation>
    <scope>NUCLEOTIDE SEQUENCE</scope>
    <source>
        <strain evidence="3">JCM 4646</strain>
    </source>
</reference>
<gene>
    <name evidence="3" type="ORF">GCM10018781_67940</name>
</gene>
<accession>A0A919GDQ0</accession>
<evidence type="ECO:0000313" key="3">
    <source>
        <dbReference type="EMBL" id="GHH82625.1"/>
    </source>
</evidence>
<sequence length="402" mass="41170">MGGFPGLGVAVPRGRPGFEGIGFDPAPGDTGGVEALAGDLRQAAKEIDDARKIVARVSHNGGDWQGGAADSFSARISKLPAQLDTAHASFTTAYTALHSWRDQLADLQHRAADDEKQAGAARTRLATARSNPDLKLAGQWLPDDLVEDATLRFKTASADLQVATGELNQIIARAEALRHQHDQLAIEAAVAVKRAGDQAPDGPGWFGHLMDEVQKVVTLHIQLAEDAAAWARAHANSIAAVGDLLSNASTLTGLASIALAGAGVFFPPLEIGAAALNGASMALSGAALGFHGVAAAAGADVPPLSFAVDVMGMVPVVGELGKAAPLAVSLYERQVLGTGVGLGATGLSLGGWSQDPSGLQQFLPRGPRQWGELLLPGGLLGIGMENAWKDGSAKDDAAVQNG</sequence>
<feature type="domain" description="Putative T7SS secretion signal" evidence="2">
    <location>
        <begin position="28"/>
        <end position="203"/>
    </location>
</feature>
<dbReference type="Proteomes" id="UP000617734">
    <property type="component" value="Unassembled WGS sequence"/>
</dbReference>
<reference evidence="3" key="1">
    <citation type="journal article" date="2014" name="Int. J. Syst. Evol. Microbiol.">
        <title>Complete genome sequence of Corynebacterium casei LMG S-19264T (=DSM 44701T), isolated from a smear-ripened cheese.</title>
        <authorList>
            <consortium name="US DOE Joint Genome Institute (JGI-PGF)"/>
            <person name="Walter F."/>
            <person name="Albersmeier A."/>
            <person name="Kalinowski J."/>
            <person name="Ruckert C."/>
        </authorList>
    </citation>
    <scope>NUCLEOTIDE SEQUENCE</scope>
    <source>
        <strain evidence="3">JCM 4646</strain>
    </source>
</reference>
<comment type="caution">
    <text evidence="3">The sequence shown here is derived from an EMBL/GenBank/DDBJ whole genome shotgun (WGS) entry which is preliminary data.</text>
</comment>
<proteinExistence type="predicted"/>
<evidence type="ECO:0000259" key="2">
    <source>
        <dbReference type="Pfam" id="PF21725"/>
    </source>
</evidence>
<keyword evidence="1" id="KW-0175">Coiled coil</keyword>
<feature type="coiled-coil region" evidence="1">
    <location>
        <begin position="33"/>
        <end position="60"/>
    </location>
</feature>
<dbReference type="RefSeq" id="WP_190214761.1">
    <property type="nucleotide sequence ID" value="NZ_BNBO01000059.1"/>
</dbReference>
<dbReference type="EMBL" id="BNBO01000059">
    <property type="protein sequence ID" value="GHH82625.1"/>
    <property type="molecule type" value="Genomic_DNA"/>
</dbReference>
<protein>
    <recommendedName>
        <fullName evidence="2">Putative T7SS secretion signal domain-containing protein</fullName>
    </recommendedName>
</protein>
<evidence type="ECO:0000313" key="4">
    <source>
        <dbReference type="Proteomes" id="UP000617734"/>
    </source>
</evidence>
<dbReference type="GeneID" id="95357061"/>
<evidence type="ECO:0000256" key="1">
    <source>
        <dbReference type="SAM" id="Coils"/>
    </source>
</evidence>
<dbReference type="Pfam" id="PF21725">
    <property type="entry name" value="T7SS_signal"/>
    <property type="match status" value="1"/>
</dbReference>
<name>A0A919GDQ0_9ACTN</name>
<keyword evidence="4" id="KW-1185">Reference proteome</keyword>
<feature type="coiled-coil region" evidence="1">
    <location>
        <begin position="160"/>
        <end position="187"/>
    </location>
</feature>
<organism evidence="3 4">
    <name type="scientific">Kitasatospora indigofera</name>
    <dbReference type="NCBI Taxonomy" id="67307"/>
    <lineage>
        <taxon>Bacteria</taxon>
        <taxon>Bacillati</taxon>
        <taxon>Actinomycetota</taxon>
        <taxon>Actinomycetes</taxon>
        <taxon>Kitasatosporales</taxon>
        <taxon>Streptomycetaceae</taxon>
        <taxon>Kitasatospora</taxon>
    </lineage>
</organism>
<dbReference type="AlphaFoldDB" id="A0A919GDQ0"/>